<evidence type="ECO:0000256" key="4">
    <source>
        <dbReference type="ARBA" id="ARBA00022679"/>
    </source>
</evidence>
<comment type="catalytic activity">
    <reaction evidence="9">
        <text>guanosine(37) in tRNA + S-adenosyl-L-methionine = N(1)-methylguanosine(37) in tRNA + S-adenosyl-L-homocysteine + H(+)</text>
        <dbReference type="Rhea" id="RHEA:36899"/>
        <dbReference type="Rhea" id="RHEA-COMP:10145"/>
        <dbReference type="Rhea" id="RHEA-COMP:10147"/>
        <dbReference type="ChEBI" id="CHEBI:15378"/>
        <dbReference type="ChEBI" id="CHEBI:57856"/>
        <dbReference type="ChEBI" id="CHEBI:59789"/>
        <dbReference type="ChEBI" id="CHEBI:73542"/>
        <dbReference type="ChEBI" id="CHEBI:74269"/>
        <dbReference type="EC" id="2.1.1.228"/>
    </reaction>
</comment>
<dbReference type="InterPro" id="IPR056743">
    <property type="entry name" value="TRM5-TYW2-like_MTfase"/>
</dbReference>
<evidence type="ECO:0000256" key="2">
    <source>
        <dbReference type="ARBA" id="ARBA00022490"/>
    </source>
</evidence>
<dbReference type="Pfam" id="PF02475">
    <property type="entry name" value="TRM5-TYW2_MTfase"/>
    <property type="match status" value="1"/>
</dbReference>
<evidence type="ECO:0000313" key="12">
    <source>
        <dbReference type="Proteomes" id="UP000272051"/>
    </source>
</evidence>
<evidence type="ECO:0000256" key="7">
    <source>
        <dbReference type="ARBA" id="ARBA00029736"/>
    </source>
</evidence>
<dbReference type="PANTHER" id="PTHR23245:SF36">
    <property type="entry name" value="TRNA (GUANINE(37)-N1)-METHYLTRANSFERASE"/>
    <property type="match status" value="1"/>
</dbReference>
<dbReference type="PROSITE" id="PS51684">
    <property type="entry name" value="SAM_MT_TRM5_TYW2"/>
    <property type="match status" value="1"/>
</dbReference>
<evidence type="ECO:0000256" key="1">
    <source>
        <dbReference type="ARBA" id="ARBA00012807"/>
    </source>
</evidence>
<keyword evidence="4" id="KW-0808">Transferase</keyword>
<keyword evidence="2" id="KW-0963">Cytoplasm</keyword>
<dbReference type="InterPro" id="IPR040601">
    <property type="entry name" value="Trm5a/b_N"/>
</dbReference>
<feature type="domain" description="SAM-dependent methyltransferase TRM5/TYW2-type" evidence="10">
    <location>
        <begin position="97"/>
        <end position="352"/>
    </location>
</feature>
<dbReference type="FunFam" id="3.30.300.110:FF:000001">
    <property type="entry name" value="tRNA (guanine(37)-N1)-methyltransferase"/>
    <property type="match status" value="1"/>
</dbReference>
<dbReference type="Proteomes" id="UP000272051">
    <property type="component" value="Unassembled WGS sequence"/>
</dbReference>
<comment type="caution">
    <text evidence="11">The sequence shown here is derived from an EMBL/GenBank/DDBJ whole genome shotgun (WGS) entry which is preliminary data.</text>
</comment>
<dbReference type="InterPro" id="IPR056744">
    <property type="entry name" value="TRM5/TYW2-like_N"/>
</dbReference>
<dbReference type="InterPro" id="IPR029063">
    <property type="entry name" value="SAM-dependent_MTases_sf"/>
</dbReference>
<dbReference type="GO" id="GO:0002939">
    <property type="term" value="P:tRNA N1-guanine methylation"/>
    <property type="evidence" value="ECO:0007669"/>
    <property type="project" value="TreeGrafter"/>
</dbReference>
<dbReference type="PANTHER" id="PTHR23245">
    <property type="entry name" value="TRNA METHYLTRANSFERASE"/>
    <property type="match status" value="1"/>
</dbReference>
<dbReference type="EC" id="2.1.1.228" evidence="1"/>
<dbReference type="Gene3D" id="3.40.50.150">
    <property type="entry name" value="Vaccinia Virus protein VP39"/>
    <property type="match status" value="1"/>
</dbReference>
<dbReference type="InterPro" id="IPR030382">
    <property type="entry name" value="MeTrfase_TRM5/TYW2"/>
</dbReference>
<dbReference type="AlphaFoldDB" id="A0A497F156"/>
<evidence type="ECO:0000256" key="5">
    <source>
        <dbReference type="ARBA" id="ARBA00022691"/>
    </source>
</evidence>
<dbReference type="Gene3D" id="3.30.300.110">
    <property type="entry name" value="Met-10+ protein-like domains"/>
    <property type="match status" value="1"/>
</dbReference>
<dbReference type="GO" id="GO:0052906">
    <property type="term" value="F:tRNA (guanine(37)-N1)-methyltransferase activity"/>
    <property type="evidence" value="ECO:0007669"/>
    <property type="project" value="UniProtKB-EC"/>
</dbReference>
<accession>A0A497F156</accession>
<sequence>MKPCILVEKSTGEVFRRKLSQLNLLDNNYRIKRLDDKLALPLTSLPREELLSELKKLGPFTLTYMEFERVSKKPRDLIEALSDVLSPAELSFVPKSFDIIGDIAVIELPDELLHVKEIIGKALLTIYDNVKAVYMKHGKVDGTYRIRPLEHIAGELKTETVHREYGCVFKLDVMKVYFSPRLSWEHWRIASQVAEGETVVDMFAGIGPFSIMIAKNKANVKIYAIDINPDAVRYLEENIKLNNVQGKVVPILGDAKQVIENKLRGVADRVIMNLPGEAISFVDAACKTLKKAGGIMHFYSFTSEERGFANIEEALTREVLKSGRTIKQILSKRIVRPVAPRTWQVVLDVLIA</sequence>
<dbReference type="Gene3D" id="3.30.70.2580">
    <property type="match status" value="1"/>
</dbReference>
<evidence type="ECO:0000256" key="6">
    <source>
        <dbReference type="ARBA" id="ARBA00022694"/>
    </source>
</evidence>
<keyword evidence="5" id="KW-0949">S-adenosyl-L-methionine</keyword>
<dbReference type="SUPFAM" id="SSF53335">
    <property type="entry name" value="S-adenosyl-L-methionine-dependent methyltransferases"/>
    <property type="match status" value="1"/>
</dbReference>
<dbReference type="Pfam" id="PF25133">
    <property type="entry name" value="TYW2_N_2"/>
    <property type="match status" value="1"/>
</dbReference>
<dbReference type="EMBL" id="QMQX01000024">
    <property type="protein sequence ID" value="RLE53042.1"/>
    <property type="molecule type" value="Genomic_DNA"/>
</dbReference>
<evidence type="ECO:0000313" key="11">
    <source>
        <dbReference type="EMBL" id="RLE53042.1"/>
    </source>
</evidence>
<evidence type="ECO:0000256" key="8">
    <source>
        <dbReference type="ARBA" id="ARBA00033392"/>
    </source>
</evidence>
<evidence type="ECO:0000256" key="3">
    <source>
        <dbReference type="ARBA" id="ARBA00022603"/>
    </source>
</evidence>
<protein>
    <recommendedName>
        <fullName evidence="1">tRNA (guanine(37)-N(1))-methyltransferase</fullName>
        <ecNumber evidence="1">2.1.1.228</ecNumber>
    </recommendedName>
    <alternativeName>
        <fullName evidence="7">M1G-methyltransferase</fullName>
    </alternativeName>
    <alternativeName>
        <fullName evidence="8">tRNA [GM37] methyltransferase</fullName>
    </alternativeName>
</protein>
<dbReference type="GO" id="GO:0005737">
    <property type="term" value="C:cytoplasm"/>
    <property type="evidence" value="ECO:0007669"/>
    <property type="project" value="TreeGrafter"/>
</dbReference>
<reference evidence="11 12" key="1">
    <citation type="submission" date="2018-06" db="EMBL/GenBank/DDBJ databases">
        <title>Extensive metabolic versatility and redundancy in microbially diverse, dynamic hydrothermal sediments.</title>
        <authorList>
            <person name="Dombrowski N."/>
            <person name="Teske A."/>
            <person name="Baker B.J."/>
        </authorList>
    </citation>
    <scope>NUCLEOTIDE SEQUENCE [LARGE SCALE GENOMIC DNA]</scope>
    <source>
        <strain evidence="11">B34_G17</strain>
    </source>
</reference>
<keyword evidence="3 11" id="KW-0489">Methyltransferase</keyword>
<dbReference type="CDD" id="cd02440">
    <property type="entry name" value="AdoMet_MTases"/>
    <property type="match status" value="1"/>
</dbReference>
<name>A0A497F156_9CREN</name>
<evidence type="ECO:0000256" key="9">
    <source>
        <dbReference type="ARBA" id="ARBA00047783"/>
    </source>
</evidence>
<dbReference type="Pfam" id="PF18093">
    <property type="entry name" value="Trm5_N"/>
    <property type="match status" value="1"/>
</dbReference>
<gene>
    <name evidence="11" type="ORF">DRJ33_02095</name>
</gene>
<proteinExistence type="predicted"/>
<evidence type="ECO:0000259" key="10">
    <source>
        <dbReference type="PROSITE" id="PS51684"/>
    </source>
</evidence>
<organism evidence="11 12">
    <name type="scientific">Thermoproteota archaeon</name>
    <dbReference type="NCBI Taxonomy" id="2056631"/>
    <lineage>
        <taxon>Archaea</taxon>
        <taxon>Thermoproteota</taxon>
    </lineage>
</organism>
<keyword evidence="6" id="KW-0819">tRNA processing</keyword>